<comment type="similarity">
    <text evidence="4">Belongs to the FliW family.</text>
</comment>
<dbReference type="PANTHER" id="PTHR39190">
    <property type="entry name" value="FLAGELLAR ASSEMBLY FACTOR FLIW"/>
    <property type="match status" value="1"/>
</dbReference>
<evidence type="ECO:0000256" key="1">
    <source>
        <dbReference type="ARBA" id="ARBA00022490"/>
    </source>
</evidence>
<dbReference type="KEGG" id="mff:MFFC18_36960"/>
<dbReference type="InterPro" id="IPR003775">
    <property type="entry name" value="Flagellar_assembly_factor_FliW"/>
</dbReference>
<sequence>MKIHTTRFSTIEIEPDDILFFRNGLIGFEDCRHWVLLADAGNSAVAWLQSMQHADIALPVVSPRRFVSDYQVRLEPTDVEALQLNSVEQAYVLGVVSRDEQTLTLNLRAPLVINLDRRIGCQVVTVDPQPMQYELANLPSELRKSA</sequence>
<evidence type="ECO:0000313" key="6">
    <source>
        <dbReference type="Proteomes" id="UP000322214"/>
    </source>
</evidence>
<keyword evidence="5" id="KW-0966">Cell projection</keyword>
<dbReference type="HAMAP" id="MF_01185">
    <property type="entry name" value="FliW"/>
    <property type="match status" value="1"/>
</dbReference>
<evidence type="ECO:0000313" key="5">
    <source>
        <dbReference type="EMBL" id="QEG23793.1"/>
    </source>
</evidence>
<accession>A0A5B9PNF5</accession>
<dbReference type="Gene3D" id="2.30.290.10">
    <property type="entry name" value="BH3618-like"/>
    <property type="match status" value="1"/>
</dbReference>
<evidence type="ECO:0000256" key="4">
    <source>
        <dbReference type="HAMAP-Rule" id="MF_01185"/>
    </source>
</evidence>
<keyword evidence="6" id="KW-1185">Reference proteome</keyword>
<evidence type="ECO:0000256" key="3">
    <source>
        <dbReference type="ARBA" id="ARBA00022845"/>
    </source>
</evidence>
<proteinExistence type="inferred from homology"/>
<organism evidence="5 6">
    <name type="scientific">Mariniblastus fucicola</name>
    <dbReference type="NCBI Taxonomy" id="980251"/>
    <lineage>
        <taxon>Bacteria</taxon>
        <taxon>Pseudomonadati</taxon>
        <taxon>Planctomycetota</taxon>
        <taxon>Planctomycetia</taxon>
        <taxon>Pirellulales</taxon>
        <taxon>Pirellulaceae</taxon>
        <taxon>Mariniblastus</taxon>
    </lineage>
</organism>
<dbReference type="GO" id="GO:0044780">
    <property type="term" value="P:bacterial-type flagellum assembly"/>
    <property type="evidence" value="ECO:0007669"/>
    <property type="project" value="UniProtKB-UniRule"/>
</dbReference>
<dbReference type="PANTHER" id="PTHR39190:SF1">
    <property type="entry name" value="FLAGELLAR ASSEMBLY FACTOR FLIW"/>
    <property type="match status" value="1"/>
</dbReference>
<gene>
    <name evidence="4 5" type="primary">fliW</name>
    <name evidence="5" type="ORF">MFFC18_36960</name>
</gene>
<keyword evidence="4" id="KW-0143">Chaperone</keyword>
<keyword evidence="1 4" id="KW-0963">Cytoplasm</keyword>
<protein>
    <recommendedName>
        <fullName evidence="4">Flagellar assembly factor FliW</fullName>
    </recommendedName>
</protein>
<dbReference type="STRING" id="980251.GCA_001642875_00289"/>
<dbReference type="Proteomes" id="UP000322214">
    <property type="component" value="Chromosome"/>
</dbReference>
<comment type="subcellular location">
    <subcellularLocation>
        <location evidence="4">Cytoplasm</location>
    </subcellularLocation>
</comment>
<keyword evidence="2 4" id="KW-1005">Bacterial flagellum biogenesis</keyword>
<keyword evidence="5" id="KW-0969">Cilium</keyword>
<reference evidence="5 6" key="1">
    <citation type="submission" date="2019-08" db="EMBL/GenBank/DDBJ databases">
        <title>Deep-cultivation of Planctomycetes and their phenomic and genomic characterization uncovers novel biology.</title>
        <authorList>
            <person name="Wiegand S."/>
            <person name="Jogler M."/>
            <person name="Boedeker C."/>
            <person name="Pinto D."/>
            <person name="Vollmers J."/>
            <person name="Rivas-Marin E."/>
            <person name="Kohn T."/>
            <person name="Peeters S.H."/>
            <person name="Heuer A."/>
            <person name="Rast P."/>
            <person name="Oberbeckmann S."/>
            <person name="Bunk B."/>
            <person name="Jeske O."/>
            <person name="Meyerdierks A."/>
            <person name="Storesund J.E."/>
            <person name="Kallscheuer N."/>
            <person name="Luecker S."/>
            <person name="Lage O.M."/>
            <person name="Pohl T."/>
            <person name="Merkel B.J."/>
            <person name="Hornburger P."/>
            <person name="Mueller R.-W."/>
            <person name="Bruemmer F."/>
            <person name="Labrenz M."/>
            <person name="Spormann A.M."/>
            <person name="Op den Camp H."/>
            <person name="Overmann J."/>
            <person name="Amann R."/>
            <person name="Jetten M.S.M."/>
            <person name="Mascher T."/>
            <person name="Medema M.H."/>
            <person name="Devos D.P."/>
            <person name="Kaster A.-K."/>
            <person name="Ovreas L."/>
            <person name="Rohde M."/>
            <person name="Galperin M.Y."/>
            <person name="Jogler C."/>
        </authorList>
    </citation>
    <scope>NUCLEOTIDE SEQUENCE [LARGE SCALE GENOMIC DNA]</scope>
    <source>
        <strain evidence="5 6">FC18</strain>
    </source>
</reference>
<dbReference type="SUPFAM" id="SSF141457">
    <property type="entry name" value="BH3618-like"/>
    <property type="match status" value="1"/>
</dbReference>
<dbReference type="GO" id="GO:0006417">
    <property type="term" value="P:regulation of translation"/>
    <property type="evidence" value="ECO:0007669"/>
    <property type="project" value="UniProtKB-KW"/>
</dbReference>
<comment type="subunit">
    <text evidence="4">Interacts with translational regulator CsrA and flagellin(s).</text>
</comment>
<dbReference type="AlphaFoldDB" id="A0A5B9PNF5"/>
<comment type="function">
    <text evidence="4">Acts as an anti-CsrA protein, binds CsrA and prevents it from repressing translation of its target genes, one of which is flagellin. Binds to flagellin and participates in the assembly of the flagellum.</text>
</comment>
<keyword evidence="3 4" id="KW-0810">Translation regulation</keyword>
<name>A0A5B9PNF5_9BACT</name>
<dbReference type="GO" id="GO:0005737">
    <property type="term" value="C:cytoplasm"/>
    <property type="evidence" value="ECO:0007669"/>
    <property type="project" value="UniProtKB-SubCell"/>
</dbReference>
<dbReference type="Pfam" id="PF02623">
    <property type="entry name" value="FliW"/>
    <property type="match status" value="1"/>
</dbReference>
<evidence type="ECO:0000256" key="2">
    <source>
        <dbReference type="ARBA" id="ARBA00022795"/>
    </source>
</evidence>
<dbReference type="EMBL" id="CP042912">
    <property type="protein sequence ID" value="QEG23793.1"/>
    <property type="molecule type" value="Genomic_DNA"/>
</dbReference>
<dbReference type="OrthoDB" id="9801235at2"/>
<dbReference type="InterPro" id="IPR024046">
    <property type="entry name" value="Flagellar_assmbl_FliW_dom_sf"/>
</dbReference>
<dbReference type="RefSeq" id="WP_075083075.1">
    <property type="nucleotide sequence ID" value="NZ_CP042912.1"/>
</dbReference>
<keyword evidence="5" id="KW-0282">Flagellum</keyword>